<gene>
    <name evidence="3" type="ORF">NMOB1V02_LOCUS7577</name>
</gene>
<evidence type="ECO:0000313" key="4">
    <source>
        <dbReference type="Proteomes" id="UP000678499"/>
    </source>
</evidence>
<evidence type="ECO:0000313" key="3">
    <source>
        <dbReference type="EMBL" id="CAD7279913.1"/>
    </source>
</evidence>
<keyword evidence="4" id="KW-1185">Reference proteome</keyword>
<reference evidence="3" key="1">
    <citation type="submission" date="2020-11" db="EMBL/GenBank/DDBJ databases">
        <authorList>
            <person name="Tran Van P."/>
        </authorList>
    </citation>
    <scope>NUCLEOTIDE SEQUENCE</scope>
</reference>
<dbReference type="EMBL" id="OA883887">
    <property type="protein sequence ID" value="CAD7279913.1"/>
    <property type="molecule type" value="Genomic_DNA"/>
</dbReference>
<name>A0A7R9GET2_9CRUS</name>
<dbReference type="EMBL" id="CAJPEX010001850">
    <property type="protein sequence ID" value="CAG0920065.1"/>
    <property type="molecule type" value="Genomic_DNA"/>
</dbReference>
<keyword evidence="1" id="KW-1133">Transmembrane helix</keyword>
<evidence type="ECO:0000256" key="1">
    <source>
        <dbReference type="SAM" id="Phobius"/>
    </source>
</evidence>
<keyword evidence="1" id="KW-0812">Transmembrane</keyword>
<protein>
    <submittedName>
        <fullName evidence="3">Uncharacterized protein</fullName>
    </submittedName>
</protein>
<evidence type="ECO:0000256" key="2">
    <source>
        <dbReference type="SAM" id="SignalP"/>
    </source>
</evidence>
<dbReference type="Proteomes" id="UP000678499">
    <property type="component" value="Unassembled WGS sequence"/>
</dbReference>
<accession>A0A7R9GET2</accession>
<organism evidence="3">
    <name type="scientific">Notodromas monacha</name>
    <dbReference type="NCBI Taxonomy" id="399045"/>
    <lineage>
        <taxon>Eukaryota</taxon>
        <taxon>Metazoa</taxon>
        <taxon>Ecdysozoa</taxon>
        <taxon>Arthropoda</taxon>
        <taxon>Crustacea</taxon>
        <taxon>Oligostraca</taxon>
        <taxon>Ostracoda</taxon>
        <taxon>Podocopa</taxon>
        <taxon>Podocopida</taxon>
        <taxon>Cypridocopina</taxon>
        <taxon>Cypridoidea</taxon>
        <taxon>Cyprididae</taxon>
        <taxon>Notodromas</taxon>
    </lineage>
</organism>
<proteinExistence type="predicted"/>
<keyword evidence="2" id="KW-0732">Signal</keyword>
<feature type="transmembrane region" description="Helical" evidence="1">
    <location>
        <begin position="47"/>
        <end position="68"/>
    </location>
</feature>
<feature type="chain" id="PRO_5036210715" evidence="2">
    <location>
        <begin position="24"/>
        <end position="69"/>
    </location>
</feature>
<dbReference type="AlphaFoldDB" id="A0A7R9GET2"/>
<sequence>MEHLKFLVATLLVMGIFCSSVSGDAGIEGIDPLVVKQDDMTTTTAGAPALAVTSVIACVMNAFILHLVT</sequence>
<feature type="signal peptide" evidence="2">
    <location>
        <begin position="1"/>
        <end position="23"/>
    </location>
</feature>
<keyword evidence="1" id="KW-0472">Membrane</keyword>